<accession>A0A165CG29</accession>
<dbReference type="PROSITE" id="PS50181">
    <property type="entry name" value="FBOX"/>
    <property type="match status" value="1"/>
</dbReference>
<dbReference type="SUPFAM" id="SSF81383">
    <property type="entry name" value="F-box domain"/>
    <property type="match status" value="1"/>
</dbReference>
<evidence type="ECO:0000256" key="1">
    <source>
        <dbReference type="SAM" id="SignalP"/>
    </source>
</evidence>
<dbReference type="Proteomes" id="UP000077266">
    <property type="component" value="Unassembled WGS sequence"/>
</dbReference>
<dbReference type="AlphaFoldDB" id="A0A165CG29"/>
<dbReference type="Gene3D" id="3.80.10.10">
    <property type="entry name" value="Ribonuclease Inhibitor"/>
    <property type="match status" value="1"/>
</dbReference>
<keyword evidence="4" id="KW-1185">Reference proteome</keyword>
<dbReference type="InterPro" id="IPR001810">
    <property type="entry name" value="F-box_dom"/>
</dbReference>
<gene>
    <name evidence="3" type="ORF">EXIGLDRAFT_754975</name>
</gene>
<protein>
    <recommendedName>
        <fullName evidence="2">F-box domain-containing protein</fullName>
    </recommendedName>
</protein>
<dbReference type="InterPro" id="IPR032675">
    <property type="entry name" value="LRR_dom_sf"/>
</dbReference>
<sequence>MGQALPPGLARFTTLPLLLLGPTLAVKVEPVDMMLPQHIQYKVLAICRAAMAEAHKEDRMPDVHSSLEAVALSVLELVDRSIAYRDSGYSAERRRRLMVLSDTLRCDVAATMGAAVSDGARTPLIVSFVLEHPTFAAFLETLNLDVPVNRIHSEILAHIFAELDWIERFKTLTVCRLWRRIALDEFPGSVWRRIDTSGDGAHLSDYPGGLSRVQALSRSSNLSLNLVTKGTVDESEIVRCGKDGTLRKVFAQCAHLRLTLAPFSGRYAARAICKSLSQKMPRLRTFSLVTHSDTLEHIAKEMTAQHFSGGAPQLQLVKWQDGPLPPRLTPGTRFSAVTQLVFERMEVLLYEPLREMLAFFPALRHLTLCPYSSETWPQDRGGTEWTLALPAQLEDLSLRFYGSDWDYLTEIAAALKRVAIPRVWIQYSDVYEKRQQLYILKAWKASSPSTVTNMRFDHVHRVVHPDDCDEYWLLPRKYNDGDKIRREDLLDLGKTPFMIKELNVCAWTGEDSGISESRPCHAILGLPAPLVRPHCAPLVLDLTHLSLDETLLGFHREFPLALPKLEVLTIGVLSPLAQRMEQEYDERDASSSVFFLPREGRREYVFPALRVLKLAVTWHEADGCVTRVAPEVVHEFIEDHVQYNALRLEKLVLRGVYVLETIPAEIAALLAHFEDVEWEGPRLQPESTGPMRDMWFD</sequence>
<name>A0A165CG29_EXIGL</name>
<reference evidence="3 4" key="1">
    <citation type="journal article" date="2016" name="Mol. Biol. Evol.">
        <title>Comparative Genomics of Early-Diverging Mushroom-Forming Fungi Provides Insights into the Origins of Lignocellulose Decay Capabilities.</title>
        <authorList>
            <person name="Nagy L.G."/>
            <person name="Riley R."/>
            <person name="Tritt A."/>
            <person name="Adam C."/>
            <person name="Daum C."/>
            <person name="Floudas D."/>
            <person name="Sun H."/>
            <person name="Yadav J.S."/>
            <person name="Pangilinan J."/>
            <person name="Larsson K.H."/>
            <person name="Matsuura K."/>
            <person name="Barry K."/>
            <person name="Labutti K."/>
            <person name="Kuo R."/>
            <person name="Ohm R.A."/>
            <person name="Bhattacharya S.S."/>
            <person name="Shirouzu T."/>
            <person name="Yoshinaga Y."/>
            <person name="Martin F.M."/>
            <person name="Grigoriev I.V."/>
            <person name="Hibbett D.S."/>
        </authorList>
    </citation>
    <scope>NUCLEOTIDE SEQUENCE [LARGE SCALE GENOMIC DNA]</scope>
    <source>
        <strain evidence="3 4">HHB12029</strain>
    </source>
</reference>
<feature type="chain" id="PRO_5007856015" description="F-box domain-containing protein" evidence="1">
    <location>
        <begin position="26"/>
        <end position="697"/>
    </location>
</feature>
<dbReference type="InParanoid" id="A0A165CG29"/>
<keyword evidence="1" id="KW-0732">Signal</keyword>
<organism evidence="3 4">
    <name type="scientific">Exidia glandulosa HHB12029</name>
    <dbReference type="NCBI Taxonomy" id="1314781"/>
    <lineage>
        <taxon>Eukaryota</taxon>
        <taxon>Fungi</taxon>
        <taxon>Dikarya</taxon>
        <taxon>Basidiomycota</taxon>
        <taxon>Agaricomycotina</taxon>
        <taxon>Agaricomycetes</taxon>
        <taxon>Auriculariales</taxon>
        <taxon>Exidiaceae</taxon>
        <taxon>Exidia</taxon>
    </lineage>
</organism>
<dbReference type="Pfam" id="PF12937">
    <property type="entry name" value="F-box-like"/>
    <property type="match status" value="1"/>
</dbReference>
<proteinExistence type="predicted"/>
<feature type="domain" description="F-box" evidence="2">
    <location>
        <begin position="145"/>
        <end position="194"/>
    </location>
</feature>
<evidence type="ECO:0000313" key="4">
    <source>
        <dbReference type="Proteomes" id="UP000077266"/>
    </source>
</evidence>
<evidence type="ECO:0000313" key="3">
    <source>
        <dbReference type="EMBL" id="KZV82388.1"/>
    </source>
</evidence>
<dbReference type="EMBL" id="KV426327">
    <property type="protein sequence ID" value="KZV82388.1"/>
    <property type="molecule type" value="Genomic_DNA"/>
</dbReference>
<dbReference type="InterPro" id="IPR036047">
    <property type="entry name" value="F-box-like_dom_sf"/>
</dbReference>
<feature type="signal peptide" evidence="1">
    <location>
        <begin position="1"/>
        <end position="25"/>
    </location>
</feature>
<evidence type="ECO:0000259" key="2">
    <source>
        <dbReference type="PROSITE" id="PS50181"/>
    </source>
</evidence>